<comment type="subcellular location">
    <subcellularLocation>
        <location evidence="2">Nucleus</location>
    </subcellularLocation>
</comment>
<evidence type="ECO:0000256" key="3">
    <source>
        <dbReference type="ARBA" id="ARBA00006958"/>
    </source>
</evidence>
<keyword evidence="8" id="KW-1133">Transmembrane helix</keyword>
<evidence type="ECO:0000259" key="9">
    <source>
        <dbReference type="Pfam" id="PF13359"/>
    </source>
</evidence>
<dbReference type="PANTHER" id="PTHR22930:SF85">
    <property type="entry name" value="GH03217P-RELATED"/>
    <property type="match status" value="1"/>
</dbReference>
<dbReference type="GO" id="GO:0046872">
    <property type="term" value="F:metal ion binding"/>
    <property type="evidence" value="ECO:0007669"/>
    <property type="project" value="UniProtKB-KW"/>
</dbReference>
<keyword evidence="8" id="KW-0472">Membrane</keyword>
<protein>
    <recommendedName>
        <fullName evidence="9">DDE Tnp4 domain-containing protein</fullName>
    </recommendedName>
</protein>
<dbReference type="AlphaFoldDB" id="A0A388KM57"/>
<dbReference type="Proteomes" id="UP000265515">
    <property type="component" value="Unassembled WGS sequence"/>
</dbReference>
<dbReference type="GO" id="GO:0004518">
    <property type="term" value="F:nuclease activity"/>
    <property type="evidence" value="ECO:0007669"/>
    <property type="project" value="UniProtKB-KW"/>
</dbReference>
<dbReference type="GO" id="GO:0005634">
    <property type="term" value="C:nucleus"/>
    <property type="evidence" value="ECO:0007669"/>
    <property type="project" value="UniProtKB-SubCell"/>
</dbReference>
<dbReference type="Gramene" id="GBG71125">
    <property type="protein sequence ID" value="GBG71125"/>
    <property type="gene ID" value="CBR_g8426"/>
</dbReference>
<dbReference type="Pfam" id="PF13359">
    <property type="entry name" value="DDE_Tnp_4"/>
    <property type="match status" value="1"/>
</dbReference>
<dbReference type="GO" id="GO:0016787">
    <property type="term" value="F:hydrolase activity"/>
    <property type="evidence" value="ECO:0007669"/>
    <property type="project" value="UniProtKB-KW"/>
</dbReference>
<evidence type="ECO:0000256" key="2">
    <source>
        <dbReference type="ARBA" id="ARBA00004123"/>
    </source>
</evidence>
<feature type="domain" description="DDE Tnp4" evidence="9">
    <location>
        <begin position="214"/>
        <end position="379"/>
    </location>
</feature>
<organism evidence="10 11">
    <name type="scientific">Chara braunii</name>
    <name type="common">Braun's stonewort</name>
    <dbReference type="NCBI Taxonomy" id="69332"/>
    <lineage>
        <taxon>Eukaryota</taxon>
        <taxon>Viridiplantae</taxon>
        <taxon>Streptophyta</taxon>
        <taxon>Charophyceae</taxon>
        <taxon>Charales</taxon>
        <taxon>Characeae</taxon>
        <taxon>Chara</taxon>
    </lineage>
</organism>
<keyword evidence="8" id="KW-0812">Transmembrane</keyword>
<evidence type="ECO:0000256" key="7">
    <source>
        <dbReference type="ARBA" id="ARBA00023242"/>
    </source>
</evidence>
<dbReference type="EMBL" id="BFEA01000141">
    <property type="protein sequence ID" value="GBG71125.1"/>
    <property type="molecule type" value="Genomic_DNA"/>
</dbReference>
<comment type="caution">
    <text evidence="10">The sequence shown here is derived from an EMBL/GenBank/DDBJ whole genome shotgun (WGS) entry which is preliminary data.</text>
</comment>
<gene>
    <name evidence="10" type="ORF">CBR_g8426</name>
</gene>
<comment type="similarity">
    <text evidence="3">Belongs to the HARBI1 family.</text>
</comment>
<name>A0A388KM57_CHABU</name>
<keyword evidence="4" id="KW-0540">Nuclease</keyword>
<keyword evidence="7" id="KW-0539">Nucleus</keyword>
<accession>A0A388KM57</accession>
<comment type="cofactor">
    <cofactor evidence="1">
        <name>a divalent metal cation</name>
        <dbReference type="ChEBI" id="CHEBI:60240"/>
    </cofactor>
</comment>
<evidence type="ECO:0000256" key="1">
    <source>
        <dbReference type="ARBA" id="ARBA00001968"/>
    </source>
</evidence>
<dbReference type="InterPro" id="IPR045249">
    <property type="entry name" value="HARBI1-like"/>
</dbReference>
<evidence type="ECO:0000313" key="10">
    <source>
        <dbReference type="EMBL" id="GBG71125.1"/>
    </source>
</evidence>
<evidence type="ECO:0000256" key="5">
    <source>
        <dbReference type="ARBA" id="ARBA00022723"/>
    </source>
</evidence>
<evidence type="ECO:0000256" key="4">
    <source>
        <dbReference type="ARBA" id="ARBA00022722"/>
    </source>
</evidence>
<evidence type="ECO:0000313" key="11">
    <source>
        <dbReference type="Proteomes" id="UP000265515"/>
    </source>
</evidence>
<dbReference type="InterPro" id="IPR027806">
    <property type="entry name" value="HARBI1_dom"/>
</dbReference>
<sequence length="405" mass="45578">MDDWDDSMFLLVYILLQWMNHRNVVAMVVIEATAAVPTSVPGMSNALLLLAGAAMHGMSLASTVFAVVGRRMDDRRRIWVLQRSGGVWEDLQRVGGRHEKVFQRFCRLSRPLFEEVLARIAPHIQRQETNWRQPVPVAQKFACALMRWASGVFYRQSAHSLGIGLASALRSNEDVTDALINEYGHLLQFPTDQRLQDTIDAFERKGFPGCVGAIDCTHVYIEKPRNERGECYYDRTGQFSIVAQVVCDHECRITSAFVGSPGSVNGSRVLRVSPVYRQAQGGTGVFATGSEVLRDGWRGGRYLLGDAGNPQLPWLMTPVGGSNKTPTEQVYDDCHTSARSCIERTFGRLKKVWRNFMRRQIVNMKTLRKEFMAICILHNIMVDSNVEIDRGVRYSGLMGGVLSRF</sequence>
<keyword evidence="11" id="KW-1185">Reference proteome</keyword>
<keyword evidence="6" id="KW-0378">Hydrolase</keyword>
<dbReference type="PANTHER" id="PTHR22930">
    <property type="match status" value="1"/>
</dbReference>
<feature type="transmembrane region" description="Helical" evidence="8">
    <location>
        <begin position="46"/>
        <end position="68"/>
    </location>
</feature>
<reference evidence="10 11" key="1">
    <citation type="journal article" date="2018" name="Cell">
        <title>The Chara Genome: Secondary Complexity and Implications for Plant Terrestrialization.</title>
        <authorList>
            <person name="Nishiyama T."/>
            <person name="Sakayama H."/>
            <person name="Vries J.D."/>
            <person name="Buschmann H."/>
            <person name="Saint-Marcoux D."/>
            <person name="Ullrich K.K."/>
            <person name="Haas F.B."/>
            <person name="Vanderstraeten L."/>
            <person name="Becker D."/>
            <person name="Lang D."/>
            <person name="Vosolsobe S."/>
            <person name="Rombauts S."/>
            <person name="Wilhelmsson P.K.I."/>
            <person name="Janitza P."/>
            <person name="Kern R."/>
            <person name="Heyl A."/>
            <person name="Rumpler F."/>
            <person name="Villalobos L.I.A.C."/>
            <person name="Clay J.M."/>
            <person name="Skokan R."/>
            <person name="Toyoda A."/>
            <person name="Suzuki Y."/>
            <person name="Kagoshima H."/>
            <person name="Schijlen E."/>
            <person name="Tajeshwar N."/>
            <person name="Catarino B."/>
            <person name="Hetherington A.J."/>
            <person name="Saltykova A."/>
            <person name="Bonnot C."/>
            <person name="Breuninger H."/>
            <person name="Symeonidi A."/>
            <person name="Radhakrishnan G.V."/>
            <person name="Van Nieuwerburgh F."/>
            <person name="Deforce D."/>
            <person name="Chang C."/>
            <person name="Karol K.G."/>
            <person name="Hedrich R."/>
            <person name="Ulvskov P."/>
            <person name="Glockner G."/>
            <person name="Delwiche C.F."/>
            <person name="Petrasek J."/>
            <person name="Van de Peer Y."/>
            <person name="Friml J."/>
            <person name="Beilby M."/>
            <person name="Dolan L."/>
            <person name="Kohara Y."/>
            <person name="Sugano S."/>
            <person name="Fujiyama A."/>
            <person name="Delaux P.-M."/>
            <person name="Quint M."/>
            <person name="TheiBen G."/>
            <person name="Hagemann M."/>
            <person name="Harholt J."/>
            <person name="Dunand C."/>
            <person name="Zachgo S."/>
            <person name="Langdale J."/>
            <person name="Maumus F."/>
            <person name="Straeten D.V.D."/>
            <person name="Gould S.B."/>
            <person name="Rensing S.A."/>
        </authorList>
    </citation>
    <scope>NUCLEOTIDE SEQUENCE [LARGE SCALE GENOMIC DNA]</scope>
    <source>
        <strain evidence="10 11">S276</strain>
    </source>
</reference>
<keyword evidence="5" id="KW-0479">Metal-binding</keyword>
<dbReference type="OrthoDB" id="1696744at2759"/>
<proteinExistence type="inferred from homology"/>
<evidence type="ECO:0000256" key="6">
    <source>
        <dbReference type="ARBA" id="ARBA00022801"/>
    </source>
</evidence>
<evidence type="ECO:0000256" key="8">
    <source>
        <dbReference type="SAM" id="Phobius"/>
    </source>
</evidence>